<evidence type="ECO:0000313" key="4">
    <source>
        <dbReference type="Proteomes" id="UP000823928"/>
    </source>
</evidence>
<dbReference type="GO" id="GO:0030288">
    <property type="term" value="C:outer membrane-bounded periplasmic space"/>
    <property type="evidence" value="ECO:0007669"/>
    <property type="project" value="TreeGrafter"/>
</dbReference>
<dbReference type="Pfam" id="PF03968">
    <property type="entry name" value="LptD_N"/>
    <property type="match status" value="2"/>
</dbReference>
<dbReference type="EMBL" id="DVIU01000127">
    <property type="protein sequence ID" value="HIS36253.1"/>
    <property type="molecule type" value="Genomic_DNA"/>
</dbReference>
<organism evidence="3 4">
    <name type="scientific">Candidatus Scatousia excrementigallinarum</name>
    <dbReference type="NCBI Taxonomy" id="2840935"/>
    <lineage>
        <taxon>Bacteria</taxon>
        <taxon>Candidatus Scatousia</taxon>
    </lineage>
</organism>
<gene>
    <name evidence="3" type="ORF">IAC10_06440</name>
</gene>
<dbReference type="InterPro" id="IPR052037">
    <property type="entry name" value="LPS_export_LptA"/>
</dbReference>
<reference evidence="3" key="2">
    <citation type="journal article" date="2021" name="PeerJ">
        <title>Extensive microbial diversity within the chicken gut microbiome revealed by metagenomics and culture.</title>
        <authorList>
            <person name="Gilroy R."/>
            <person name="Ravi A."/>
            <person name="Getino M."/>
            <person name="Pursley I."/>
            <person name="Horton D.L."/>
            <person name="Alikhan N.F."/>
            <person name="Baker D."/>
            <person name="Gharbi K."/>
            <person name="Hall N."/>
            <person name="Watson M."/>
            <person name="Adriaenssens E.M."/>
            <person name="Foster-Nyarko E."/>
            <person name="Jarju S."/>
            <person name="Secka A."/>
            <person name="Antonio M."/>
            <person name="Oren A."/>
            <person name="Chaudhuri R.R."/>
            <person name="La Ragione R."/>
            <person name="Hildebrand F."/>
            <person name="Pallen M.J."/>
        </authorList>
    </citation>
    <scope>NUCLEOTIDE SEQUENCE</scope>
    <source>
        <strain evidence="3">6276</strain>
    </source>
</reference>
<dbReference type="Gene3D" id="2.60.450.10">
    <property type="entry name" value="Lipopolysaccharide (LPS) transport protein A like domain"/>
    <property type="match status" value="2"/>
</dbReference>
<accession>A0A9D1EYG7</accession>
<feature type="domain" description="Organic solvent tolerance-like N-terminal" evidence="2">
    <location>
        <begin position="26"/>
        <end position="102"/>
    </location>
</feature>
<dbReference type="GO" id="GO:0015920">
    <property type="term" value="P:lipopolysaccharide transport"/>
    <property type="evidence" value="ECO:0007669"/>
    <property type="project" value="TreeGrafter"/>
</dbReference>
<dbReference type="AlphaFoldDB" id="A0A9D1EYG7"/>
<proteinExistence type="predicted"/>
<dbReference type="PANTHER" id="PTHR36504:SF1">
    <property type="entry name" value="LIPOPOLYSACCHARIDE EXPORT SYSTEM PROTEIN LPTA"/>
    <property type="match status" value="1"/>
</dbReference>
<comment type="caution">
    <text evidence="3">The sequence shown here is derived from an EMBL/GenBank/DDBJ whole genome shotgun (WGS) entry which is preliminary data.</text>
</comment>
<dbReference type="GO" id="GO:0009279">
    <property type="term" value="C:cell outer membrane"/>
    <property type="evidence" value="ECO:0007669"/>
    <property type="project" value="TreeGrafter"/>
</dbReference>
<keyword evidence="1" id="KW-0732">Signal</keyword>
<protein>
    <recommendedName>
        <fullName evidence="2">Organic solvent tolerance-like N-terminal domain-containing protein</fullName>
    </recommendedName>
</protein>
<sequence>MKKILIAITLLIFAGGLIVQASDLVIESKSQSYAESENKIKFDGNVNVSIDDLKVVGESADVNMDENQQLDTATFYDKPYAYEIKKNKKREVKANILKVSLITKVVRAEGDTQSVVFDGKTPIVVINSDVQEYNTKTGVMTATGMVTIKYKEIETFSDKAIIKTDKNGDLKDLELIGNGRVKRETNESFADKFYYNEATKILTATGNTTSNVLMEDGTKLVLKSNMQEYVQDKDTFSASGNVRVWYKDYYAVGPKINVYPDKKTNKPNDIYFVGRSSITQGVRTIYADKMKMMLNPKDFHAEGNTRTVIRNIGNGSEDQGDSVGLGL</sequence>
<evidence type="ECO:0000313" key="3">
    <source>
        <dbReference type="EMBL" id="HIS36253.1"/>
    </source>
</evidence>
<dbReference type="InterPro" id="IPR005653">
    <property type="entry name" value="OstA-like_N"/>
</dbReference>
<dbReference type="Proteomes" id="UP000823928">
    <property type="component" value="Unassembled WGS sequence"/>
</dbReference>
<dbReference type="PANTHER" id="PTHR36504">
    <property type="entry name" value="LIPOPOLYSACCHARIDE EXPORT SYSTEM PROTEIN LPTA"/>
    <property type="match status" value="1"/>
</dbReference>
<evidence type="ECO:0000259" key="2">
    <source>
        <dbReference type="Pfam" id="PF03968"/>
    </source>
</evidence>
<evidence type="ECO:0000256" key="1">
    <source>
        <dbReference type="ARBA" id="ARBA00022729"/>
    </source>
</evidence>
<reference evidence="3" key="1">
    <citation type="submission" date="2020-10" db="EMBL/GenBank/DDBJ databases">
        <authorList>
            <person name="Gilroy R."/>
        </authorList>
    </citation>
    <scope>NUCLEOTIDE SEQUENCE</scope>
    <source>
        <strain evidence="3">6276</strain>
    </source>
</reference>
<dbReference type="GO" id="GO:0017089">
    <property type="term" value="F:glycolipid transfer activity"/>
    <property type="evidence" value="ECO:0007669"/>
    <property type="project" value="TreeGrafter"/>
</dbReference>
<feature type="domain" description="Organic solvent tolerance-like N-terminal" evidence="2">
    <location>
        <begin position="126"/>
        <end position="262"/>
    </location>
</feature>
<name>A0A9D1EYG7_9BACT</name>